<name>A0A9X4QNK2_9BACL</name>
<dbReference type="Gene3D" id="3.40.50.1820">
    <property type="entry name" value="alpha/beta hydrolase"/>
    <property type="match status" value="1"/>
</dbReference>
<proteinExistence type="predicted"/>
<evidence type="ECO:0000313" key="5">
    <source>
        <dbReference type="Proteomes" id="UP001153387"/>
    </source>
</evidence>
<comment type="caution">
    <text evidence="4">The sequence shown here is derived from an EMBL/GenBank/DDBJ whole genome shotgun (WGS) entry which is preliminary data.</text>
</comment>
<sequence length="319" mass="35396">MPTIDMPLEQLGTYAGRNPKPADFDAYWARALAEMRDVDPAVEIVESGFEVPGADCLHLYFTGVGGARIHAKYVRPKHAKEPHPAVLQFHGYAHHSGDWIDKLGYAAAGFSVLAMDCRGQGGRSEDKGGAKGTTFRGHIIRGLDDHPDRLLFRDIFLDAAQLAGIAMSLPEVDAGKVGTIGGSQGGGLALACAALEPRIRRAAPSVPFLCDYKRVWEMDLARDAYEELRTYFRLFDPQHKREEEIFERLGYVDVQHLADRIRGEVMMGVGLLDTVCPPSTQFAAYNKIVAGKQMEIYHDYVHERLADFEDKALQFMLGM</sequence>
<evidence type="ECO:0000256" key="1">
    <source>
        <dbReference type="PIRSR" id="PIRSR639069-1"/>
    </source>
</evidence>
<dbReference type="Proteomes" id="UP001153387">
    <property type="component" value="Unassembled WGS sequence"/>
</dbReference>
<dbReference type="GO" id="GO:0052689">
    <property type="term" value="F:carboxylic ester hydrolase activity"/>
    <property type="evidence" value="ECO:0007669"/>
    <property type="project" value="TreeGrafter"/>
</dbReference>
<keyword evidence="5" id="KW-1185">Reference proteome</keyword>
<dbReference type="GO" id="GO:0005976">
    <property type="term" value="P:polysaccharide metabolic process"/>
    <property type="evidence" value="ECO:0007669"/>
    <property type="project" value="TreeGrafter"/>
</dbReference>
<feature type="active site" description="Charge relay system" evidence="1">
    <location>
        <position position="273"/>
    </location>
</feature>
<gene>
    <name evidence="4" type="ORF">OMP38_18800</name>
</gene>
<dbReference type="InterPro" id="IPR039069">
    <property type="entry name" value="CE7"/>
</dbReference>
<accession>A0A9X4QNK2</accession>
<evidence type="ECO:0000259" key="3">
    <source>
        <dbReference type="Pfam" id="PF05448"/>
    </source>
</evidence>
<dbReference type="PANTHER" id="PTHR40111:SF1">
    <property type="entry name" value="CEPHALOSPORIN-C DEACETYLASE"/>
    <property type="match status" value="1"/>
</dbReference>
<protein>
    <submittedName>
        <fullName evidence="4">Acetylxylan esterase</fullName>
    </submittedName>
</protein>
<dbReference type="RefSeq" id="WP_277566467.1">
    <property type="nucleotide sequence ID" value="NZ_JAPDHZ010000003.1"/>
</dbReference>
<feature type="binding site" evidence="2">
    <location>
        <position position="92"/>
    </location>
    <ligand>
        <name>substrate</name>
    </ligand>
</feature>
<feature type="active site" description="Charge relay system" evidence="1">
    <location>
        <position position="302"/>
    </location>
</feature>
<dbReference type="Pfam" id="PF05448">
    <property type="entry name" value="AXE1"/>
    <property type="match status" value="1"/>
</dbReference>
<dbReference type="InterPro" id="IPR008391">
    <property type="entry name" value="AXE1_dom"/>
</dbReference>
<feature type="active site" description="Nucleophile" evidence="1">
    <location>
        <position position="183"/>
    </location>
</feature>
<evidence type="ECO:0000256" key="2">
    <source>
        <dbReference type="PIRSR" id="PIRSR639069-2"/>
    </source>
</evidence>
<organism evidence="4 5">
    <name type="scientific">Cohnella ginsengisoli</name>
    <dbReference type="NCBI Taxonomy" id="425004"/>
    <lineage>
        <taxon>Bacteria</taxon>
        <taxon>Bacillati</taxon>
        <taxon>Bacillota</taxon>
        <taxon>Bacilli</taxon>
        <taxon>Bacillales</taxon>
        <taxon>Paenibacillaceae</taxon>
        <taxon>Cohnella</taxon>
    </lineage>
</organism>
<dbReference type="PANTHER" id="PTHR40111">
    <property type="entry name" value="CEPHALOSPORIN-C DEACETYLASE"/>
    <property type="match status" value="1"/>
</dbReference>
<dbReference type="InterPro" id="IPR029058">
    <property type="entry name" value="AB_hydrolase_fold"/>
</dbReference>
<evidence type="ECO:0000313" key="4">
    <source>
        <dbReference type="EMBL" id="MDG0792696.1"/>
    </source>
</evidence>
<dbReference type="AlphaFoldDB" id="A0A9X4QNK2"/>
<feature type="domain" description="Acetyl xylan esterase" evidence="3">
    <location>
        <begin position="1"/>
        <end position="316"/>
    </location>
</feature>
<reference evidence="4 5" key="1">
    <citation type="submission" date="2022-10" db="EMBL/GenBank/DDBJ databases">
        <title>Comparative genomic analysis of Cohnella hashimotonis sp. nov., isolated from the International Space Station.</title>
        <authorList>
            <person name="Simpson A."/>
            <person name="Venkateswaran K."/>
        </authorList>
    </citation>
    <scope>NUCLEOTIDE SEQUENCE [LARGE SCALE GENOMIC DNA]</scope>
    <source>
        <strain evidence="4 5">DSM 18997</strain>
    </source>
</reference>
<dbReference type="SUPFAM" id="SSF53474">
    <property type="entry name" value="alpha/beta-Hydrolases"/>
    <property type="match status" value="1"/>
</dbReference>
<dbReference type="EMBL" id="JAPDHZ010000003">
    <property type="protein sequence ID" value="MDG0792696.1"/>
    <property type="molecule type" value="Genomic_DNA"/>
</dbReference>